<proteinExistence type="predicted"/>
<sequence length="144" mass="15257">MNRPVQGHDVSASVMGPNGPELAGEWQEVDINIANAVETYQTLNSRMPILLDGDITLDGTLKRGWLDMNIVAATVGTGNLQPGQNIPASPRFVITTTINAPDKGLNGTYQLTGVIIDKTALSIKQGKGVVESNLSFKAEGLIEA</sequence>
<evidence type="ECO:0000313" key="2">
    <source>
        <dbReference type="Proteomes" id="UP000036356"/>
    </source>
</evidence>
<dbReference type="STRING" id="476652.DEAC_c17020"/>
<dbReference type="RefSeq" id="WP_047809585.1">
    <property type="nucleotide sequence ID" value="NZ_LDZY01000005.1"/>
</dbReference>
<protein>
    <submittedName>
        <fullName evidence="1">Uncharacterized protein</fullName>
    </submittedName>
</protein>
<reference evidence="1 2" key="1">
    <citation type="submission" date="2015-06" db="EMBL/GenBank/DDBJ databases">
        <title>Draft genome of the moderately acidophilic sulfate reducer Candidatus Desulfosporosinus acididurans strain M1.</title>
        <authorList>
            <person name="Poehlein A."/>
            <person name="Petzsch P."/>
            <person name="Johnson B.D."/>
            <person name="Schloemann M."/>
            <person name="Daniel R."/>
            <person name="Muehling M."/>
        </authorList>
    </citation>
    <scope>NUCLEOTIDE SEQUENCE [LARGE SCALE GENOMIC DNA]</scope>
    <source>
        <strain evidence="1 2">M1</strain>
    </source>
</reference>
<dbReference type="Gene3D" id="2.30.110.40">
    <property type="entry name" value="Phage tail tube protein"/>
    <property type="match status" value="1"/>
</dbReference>
<name>A0A0J1FTH8_9FIRM</name>
<accession>A0A0J1FTH8</accession>
<gene>
    <name evidence="1" type="ORF">DEAC_c17020</name>
</gene>
<comment type="caution">
    <text evidence="1">The sequence shown here is derived from an EMBL/GenBank/DDBJ whole genome shotgun (WGS) entry which is preliminary data.</text>
</comment>
<dbReference type="InterPro" id="IPR038628">
    <property type="entry name" value="XkdM-like_sf"/>
</dbReference>
<dbReference type="Proteomes" id="UP000036356">
    <property type="component" value="Unassembled WGS sequence"/>
</dbReference>
<dbReference type="PATRIC" id="fig|476652.3.peg.1759"/>
<organism evidence="1 2">
    <name type="scientific">Desulfosporosinus acididurans</name>
    <dbReference type="NCBI Taxonomy" id="476652"/>
    <lineage>
        <taxon>Bacteria</taxon>
        <taxon>Bacillati</taxon>
        <taxon>Bacillota</taxon>
        <taxon>Clostridia</taxon>
        <taxon>Eubacteriales</taxon>
        <taxon>Desulfitobacteriaceae</taxon>
        <taxon>Desulfosporosinus</taxon>
    </lineage>
</organism>
<dbReference type="AlphaFoldDB" id="A0A0J1FTH8"/>
<evidence type="ECO:0000313" key="1">
    <source>
        <dbReference type="EMBL" id="KLU66303.1"/>
    </source>
</evidence>
<keyword evidence="2" id="KW-1185">Reference proteome</keyword>
<dbReference type="EMBL" id="LDZY01000005">
    <property type="protein sequence ID" value="KLU66303.1"/>
    <property type="molecule type" value="Genomic_DNA"/>
</dbReference>